<feature type="transmembrane region" description="Helical" evidence="1">
    <location>
        <begin position="134"/>
        <end position="155"/>
    </location>
</feature>
<keyword evidence="1" id="KW-0472">Membrane</keyword>
<name>A0A1G7PKX3_PSEOR</name>
<keyword evidence="1" id="KW-1133">Transmembrane helix</keyword>
<dbReference type="AlphaFoldDB" id="A0A1G7PKX3"/>
<dbReference type="Proteomes" id="UP000198967">
    <property type="component" value="Unassembled WGS sequence"/>
</dbReference>
<gene>
    <name evidence="2" type="ORF">SAMN05216377_107163</name>
</gene>
<organism evidence="2 3">
    <name type="scientific">Pseudonocardia oroxyli</name>
    <dbReference type="NCBI Taxonomy" id="366584"/>
    <lineage>
        <taxon>Bacteria</taxon>
        <taxon>Bacillati</taxon>
        <taxon>Actinomycetota</taxon>
        <taxon>Actinomycetes</taxon>
        <taxon>Pseudonocardiales</taxon>
        <taxon>Pseudonocardiaceae</taxon>
        <taxon>Pseudonocardia</taxon>
    </lineage>
</organism>
<sequence length="156" mass="16293">MRAHGRDGTRGRGVSAADPAAFAASVRRAAKAGPYVVERTEGGFTMTAEVTGPPQARGRRDRERLTHVVVLDPAAGTYAVTDRRERLGEAESAGSLLRLDRKVPVDPGVEAHRMLASAAAELGWTPARKPISPALVAGITAAVLAAVLVVALLLIL</sequence>
<keyword evidence="3" id="KW-1185">Reference proteome</keyword>
<keyword evidence="1" id="KW-0812">Transmembrane</keyword>
<dbReference type="STRING" id="366584.SAMN05216377_107163"/>
<evidence type="ECO:0000256" key="1">
    <source>
        <dbReference type="SAM" id="Phobius"/>
    </source>
</evidence>
<dbReference type="EMBL" id="FNBE01000007">
    <property type="protein sequence ID" value="SDF87042.1"/>
    <property type="molecule type" value="Genomic_DNA"/>
</dbReference>
<protein>
    <submittedName>
        <fullName evidence="2">Uncharacterized protein</fullName>
    </submittedName>
</protein>
<accession>A0A1G7PKX3</accession>
<reference evidence="2 3" key="1">
    <citation type="submission" date="2016-10" db="EMBL/GenBank/DDBJ databases">
        <authorList>
            <person name="de Groot N.N."/>
        </authorList>
    </citation>
    <scope>NUCLEOTIDE SEQUENCE [LARGE SCALE GENOMIC DNA]</scope>
    <source>
        <strain evidence="2 3">CGMCC 4.3143</strain>
    </source>
</reference>
<proteinExistence type="predicted"/>
<evidence type="ECO:0000313" key="2">
    <source>
        <dbReference type="EMBL" id="SDF87042.1"/>
    </source>
</evidence>
<evidence type="ECO:0000313" key="3">
    <source>
        <dbReference type="Proteomes" id="UP000198967"/>
    </source>
</evidence>